<reference evidence="3" key="1">
    <citation type="journal article" date="2019" name="Int. J. Syst. Evol. Microbiol.">
        <title>The Global Catalogue of Microorganisms (GCM) 10K type strain sequencing project: providing services to taxonomists for standard genome sequencing and annotation.</title>
        <authorList>
            <consortium name="The Broad Institute Genomics Platform"/>
            <consortium name="The Broad Institute Genome Sequencing Center for Infectious Disease"/>
            <person name="Wu L."/>
            <person name="Ma J."/>
        </authorList>
    </citation>
    <scope>NUCLEOTIDE SEQUENCE [LARGE SCALE GENOMIC DNA]</scope>
    <source>
        <strain evidence="3">IBRC-M 10906</strain>
    </source>
</reference>
<keyword evidence="3" id="KW-1185">Reference proteome</keyword>
<evidence type="ECO:0000313" key="3">
    <source>
        <dbReference type="Proteomes" id="UP001597478"/>
    </source>
</evidence>
<proteinExistence type="predicted"/>
<feature type="compositionally biased region" description="Polar residues" evidence="1">
    <location>
        <begin position="52"/>
        <end position="62"/>
    </location>
</feature>
<feature type="region of interest" description="Disordered" evidence="1">
    <location>
        <begin position="49"/>
        <end position="74"/>
    </location>
</feature>
<evidence type="ECO:0000256" key="1">
    <source>
        <dbReference type="SAM" id="MobiDB-lite"/>
    </source>
</evidence>
<dbReference type="RefSeq" id="WP_377396172.1">
    <property type="nucleotide sequence ID" value="NZ_JBHSAN010000054.1"/>
</dbReference>
<dbReference type="Proteomes" id="UP001597478">
    <property type="component" value="Unassembled WGS sequence"/>
</dbReference>
<dbReference type="EMBL" id="JBHUOF010000049">
    <property type="protein sequence ID" value="MFD2802676.1"/>
    <property type="molecule type" value="Genomic_DNA"/>
</dbReference>
<organism evidence="2 3">
    <name type="scientific">Prauserella oleivorans</name>
    <dbReference type="NCBI Taxonomy" id="1478153"/>
    <lineage>
        <taxon>Bacteria</taxon>
        <taxon>Bacillati</taxon>
        <taxon>Actinomycetota</taxon>
        <taxon>Actinomycetes</taxon>
        <taxon>Pseudonocardiales</taxon>
        <taxon>Pseudonocardiaceae</taxon>
        <taxon>Prauserella</taxon>
    </lineage>
</organism>
<protein>
    <submittedName>
        <fullName evidence="2">Uncharacterized protein</fullName>
    </submittedName>
</protein>
<evidence type="ECO:0000313" key="2">
    <source>
        <dbReference type="EMBL" id="MFD2802676.1"/>
    </source>
</evidence>
<name>A0ABW5WJS9_9PSEU</name>
<comment type="caution">
    <text evidence="2">The sequence shown here is derived from an EMBL/GenBank/DDBJ whole genome shotgun (WGS) entry which is preliminary data.</text>
</comment>
<gene>
    <name evidence="2" type="ORF">ACFS2C_25120</name>
</gene>
<accession>A0ABW5WJS9</accession>
<sequence length="74" mass="7134">MPVQSANAARTSSRVKRVVLPLLGGIAAALGLIATLLLATLAGAELPGSMPSEPNSAVSSLSAPAGQVPGSTLG</sequence>